<feature type="transmembrane region" description="Helical" evidence="1">
    <location>
        <begin position="132"/>
        <end position="150"/>
    </location>
</feature>
<organism evidence="2 3">
    <name type="scientific">Herpetosiphon gulosus</name>
    <dbReference type="NCBI Taxonomy" id="1973496"/>
    <lineage>
        <taxon>Bacteria</taxon>
        <taxon>Bacillati</taxon>
        <taxon>Chloroflexota</taxon>
        <taxon>Chloroflexia</taxon>
        <taxon>Herpetosiphonales</taxon>
        <taxon>Herpetosiphonaceae</taxon>
        <taxon>Herpetosiphon</taxon>
    </lineage>
</organism>
<protein>
    <submittedName>
        <fullName evidence="2">Uncharacterized protein</fullName>
    </submittedName>
</protein>
<evidence type="ECO:0000313" key="2">
    <source>
        <dbReference type="EMBL" id="GAA5530315.1"/>
    </source>
</evidence>
<keyword evidence="1" id="KW-0812">Transmembrane</keyword>
<name>A0ABP9X4I3_9CHLR</name>
<dbReference type="Proteomes" id="UP001428290">
    <property type="component" value="Unassembled WGS sequence"/>
</dbReference>
<feature type="transmembrane region" description="Helical" evidence="1">
    <location>
        <begin position="20"/>
        <end position="41"/>
    </location>
</feature>
<reference evidence="2 3" key="1">
    <citation type="submission" date="2024-02" db="EMBL/GenBank/DDBJ databases">
        <title>Herpetosiphon gulosus NBRC 112829.</title>
        <authorList>
            <person name="Ichikawa N."/>
            <person name="Katano-Makiyama Y."/>
            <person name="Hidaka K."/>
        </authorList>
    </citation>
    <scope>NUCLEOTIDE SEQUENCE [LARGE SCALE GENOMIC DNA]</scope>
    <source>
        <strain evidence="2 3">NBRC 112829</strain>
    </source>
</reference>
<accession>A0ABP9X4I3</accession>
<dbReference type="EMBL" id="BAABRU010000017">
    <property type="protein sequence ID" value="GAA5530315.1"/>
    <property type="molecule type" value="Genomic_DNA"/>
</dbReference>
<keyword evidence="1" id="KW-1133">Transmembrane helix</keyword>
<keyword evidence="1" id="KW-0472">Membrane</keyword>
<evidence type="ECO:0000256" key="1">
    <source>
        <dbReference type="SAM" id="Phobius"/>
    </source>
</evidence>
<gene>
    <name evidence="2" type="ORF">Hgul01_04133</name>
</gene>
<evidence type="ECO:0000313" key="3">
    <source>
        <dbReference type="Proteomes" id="UP001428290"/>
    </source>
</evidence>
<feature type="transmembrane region" description="Helical" evidence="1">
    <location>
        <begin position="53"/>
        <end position="75"/>
    </location>
</feature>
<sequence>MYEVAHARSRRLHIPIVTWLYWIGVHIPALVLYALVIPYFYQDHPDGGELFLFGLIIILTLIGIGSMSYGQAWILKRTIDPNLFKHWFRATLGAYCAVSIAKNMLSIDHLLFSMFRTSNTSNPFVHWIEPQLISVSITCLVISSVQAWILRKAGYRMLHWIPTMLVSWLAASLIIASFNTLYAEALSGTTALVMGGASLLNGLGLFFIQPTRINLDEQQLP</sequence>
<keyword evidence="3" id="KW-1185">Reference proteome</keyword>
<feature type="transmembrane region" description="Helical" evidence="1">
    <location>
        <begin position="157"/>
        <end position="178"/>
    </location>
</feature>
<feature type="transmembrane region" description="Helical" evidence="1">
    <location>
        <begin position="190"/>
        <end position="208"/>
    </location>
</feature>
<comment type="caution">
    <text evidence="2">The sequence shown here is derived from an EMBL/GenBank/DDBJ whole genome shotgun (WGS) entry which is preliminary data.</text>
</comment>
<dbReference type="RefSeq" id="WP_345723912.1">
    <property type="nucleotide sequence ID" value="NZ_BAABRU010000017.1"/>
</dbReference>
<proteinExistence type="predicted"/>
<feature type="transmembrane region" description="Helical" evidence="1">
    <location>
        <begin position="87"/>
        <end position="112"/>
    </location>
</feature>